<keyword evidence="6" id="KW-1185">Reference proteome</keyword>
<evidence type="ECO:0000256" key="3">
    <source>
        <dbReference type="ARBA" id="ARBA00023239"/>
    </source>
</evidence>
<dbReference type="GO" id="GO:0006565">
    <property type="term" value="P:L-serine catabolic process"/>
    <property type="evidence" value="ECO:0007669"/>
    <property type="project" value="TreeGrafter"/>
</dbReference>
<evidence type="ECO:0000313" key="6">
    <source>
        <dbReference type="Proteomes" id="UP000589520"/>
    </source>
</evidence>
<protein>
    <submittedName>
        <fullName evidence="5">Threonine synthase</fullName>
        <ecNumber evidence="5">4.2.3.1</ecNumber>
    </submittedName>
</protein>
<gene>
    <name evidence="5" type="ORF">HDF17_000018</name>
</gene>
<dbReference type="Pfam" id="PF00291">
    <property type="entry name" value="PALP"/>
    <property type="match status" value="1"/>
</dbReference>
<name>A0A7Y9PD47_9BACT</name>
<organism evidence="5 6">
    <name type="scientific">Granulicella arctica</name>
    <dbReference type="NCBI Taxonomy" id="940613"/>
    <lineage>
        <taxon>Bacteria</taxon>
        <taxon>Pseudomonadati</taxon>
        <taxon>Acidobacteriota</taxon>
        <taxon>Terriglobia</taxon>
        <taxon>Terriglobales</taxon>
        <taxon>Acidobacteriaceae</taxon>
        <taxon>Granulicella</taxon>
    </lineage>
</organism>
<comment type="caution">
    <text evidence="5">The sequence shown here is derived from an EMBL/GenBank/DDBJ whole genome shotgun (WGS) entry which is preliminary data.</text>
</comment>
<dbReference type="GO" id="GO:0006567">
    <property type="term" value="P:L-threonine catabolic process"/>
    <property type="evidence" value="ECO:0007669"/>
    <property type="project" value="TreeGrafter"/>
</dbReference>
<dbReference type="GO" id="GO:0009097">
    <property type="term" value="P:isoleucine biosynthetic process"/>
    <property type="evidence" value="ECO:0007669"/>
    <property type="project" value="TreeGrafter"/>
</dbReference>
<dbReference type="GO" id="GO:0003941">
    <property type="term" value="F:L-serine ammonia-lyase activity"/>
    <property type="evidence" value="ECO:0007669"/>
    <property type="project" value="TreeGrafter"/>
</dbReference>
<accession>A0A7Y9PD47</accession>
<comment type="cofactor">
    <cofactor evidence="1">
        <name>pyridoxal 5'-phosphate</name>
        <dbReference type="ChEBI" id="CHEBI:597326"/>
    </cofactor>
</comment>
<dbReference type="InterPro" id="IPR050147">
    <property type="entry name" value="Ser/Thr_Dehydratase"/>
</dbReference>
<evidence type="ECO:0000313" key="5">
    <source>
        <dbReference type="EMBL" id="NYF77731.1"/>
    </source>
</evidence>
<keyword evidence="2" id="KW-0663">Pyridoxal phosphate</keyword>
<dbReference type="GO" id="GO:0004795">
    <property type="term" value="F:threonine synthase activity"/>
    <property type="evidence" value="ECO:0007669"/>
    <property type="project" value="UniProtKB-EC"/>
</dbReference>
<dbReference type="PANTHER" id="PTHR48078:SF6">
    <property type="entry name" value="L-THREONINE DEHYDRATASE CATABOLIC TDCB"/>
    <property type="match status" value="1"/>
</dbReference>
<dbReference type="InterPro" id="IPR036052">
    <property type="entry name" value="TrpB-like_PALP_sf"/>
</dbReference>
<proteinExistence type="predicted"/>
<dbReference type="PANTHER" id="PTHR48078">
    <property type="entry name" value="THREONINE DEHYDRATASE, MITOCHONDRIAL-RELATED"/>
    <property type="match status" value="1"/>
</dbReference>
<feature type="domain" description="Tryptophan synthase beta chain-like PALP" evidence="4">
    <location>
        <begin position="82"/>
        <end position="390"/>
    </location>
</feature>
<reference evidence="5 6" key="1">
    <citation type="submission" date="2020-07" db="EMBL/GenBank/DDBJ databases">
        <title>Genomic Encyclopedia of Type Strains, Phase IV (KMG-V): Genome sequencing to study the core and pangenomes of soil and plant-associated prokaryotes.</title>
        <authorList>
            <person name="Whitman W."/>
        </authorList>
    </citation>
    <scope>NUCLEOTIDE SEQUENCE [LARGE SCALE GENOMIC DNA]</scope>
    <source>
        <strain evidence="5 6">X4EP2</strain>
    </source>
</reference>
<dbReference type="SUPFAM" id="SSF53686">
    <property type="entry name" value="Tryptophan synthase beta subunit-like PLP-dependent enzymes"/>
    <property type="match status" value="1"/>
</dbReference>
<dbReference type="Gene3D" id="3.40.50.1100">
    <property type="match status" value="2"/>
</dbReference>
<dbReference type="AlphaFoldDB" id="A0A7Y9PD47"/>
<dbReference type="Proteomes" id="UP000589520">
    <property type="component" value="Unassembled WGS sequence"/>
</dbReference>
<dbReference type="EC" id="4.2.3.1" evidence="5"/>
<dbReference type="GO" id="GO:0004794">
    <property type="term" value="F:threonine deaminase activity"/>
    <property type="evidence" value="ECO:0007669"/>
    <property type="project" value="TreeGrafter"/>
</dbReference>
<sequence>MPAIAYLECVRCHHHVSAVTPQTLCPLCAGSLYVRYDMDELKRTARRDEIVPRAAASGASLGMWRYANVLPSGTPEKPVQPVTLGEGWTPILRSKRYPGLFIKEEGANPTGTFKARGLGLAVTMAKHYGLQHLAVPSAGNAAGALAAYAAAAGIAAHIFMPQDVPFANYLEGIVYGADVTMVNGLISDCARMVGENIKAQKDANTPANEVWFDISTLKEPFRVEGKKTMGYELVEQLGWTYPDAVFYPTGGGVGLIGMWKAFEEMEQLGWVTGKRPRMYALQATGCAPVARAYDEGKDASEFFQNAATFAAGLRVPKPYGDAIILDIVRQSGGEAIASTDEDILKSILDWAKHEGIFLSPEGAAATAAYDALLASGDLKPTDKVVLFNTGAGLKYTDMTAEAMHLRRPGTLPTRMPVGGIITPQ</sequence>
<dbReference type="EMBL" id="JACCCW010000001">
    <property type="protein sequence ID" value="NYF77731.1"/>
    <property type="molecule type" value="Genomic_DNA"/>
</dbReference>
<evidence type="ECO:0000259" key="4">
    <source>
        <dbReference type="Pfam" id="PF00291"/>
    </source>
</evidence>
<evidence type="ECO:0000256" key="2">
    <source>
        <dbReference type="ARBA" id="ARBA00022898"/>
    </source>
</evidence>
<evidence type="ECO:0000256" key="1">
    <source>
        <dbReference type="ARBA" id="ARBA00001933"/>
    </source>
</evidence>
<dbReference type="InterPro" id="IPR001926">
    <property type="entry name" value="TrpB-like_PALP"/>
</dbReference>
<dbReference type="NCBIfam" id="NF006050">
    <property type="entry name" value="PRK08197.1"/>
    <property type="match status" value="1"/>
</dbReference>
<dbReference type="RefSeq" id="WP_179486560.1">
    <property type="nucleotide sequence ID" value="NZ_JACCCW010000001.1"/>
</dbReference>
<keyword evidence="3 5" id="KW-0456">Lyase</keyword>